<comment type="caution">
    <text evidence="7">The sequence shown here is derived from an EMBL/GenBank/DDBJ whole genome shotgun (WGS) entry which is preliminary data.</text>
</comment>
<comment type="cofactor">
    <cofactor evidence="1">
        <name>FAD</name>
        <dbReference type="ChEBI" id="CHEBI:57692"/>
    </cofactor>
</comment>
<dbReference type="Proteomes" id="UP001267638">
    <property type="component" value="Unassembled WGS sequence"/>
</dbReference>
<dbReference type="PANTHER" id="PTHR11552">
    <property type="entry name" value="GLUCOSE-METHANOL-CHOLINE GMC OXIDOREDUCTASE"/>
    <property type="match status" value="1"/>
</dbReference>
<dbReference type="PANTHER" id="PTHR11552:SF147">
    <property type="entry name" value="CHOLINE DEHYDROGENASE, MITOCHONDRIAL"/>
    <property type="match status" value="1"/>
</dbReference>
<comment type="similarity">
    <text evidence="2 5">Belongs to the GMC oxidoreductase family.</text>
</comment>
<sequence length="163" mass="17620">MYDFIVVGAGSAGCVVANRLSEDPNTKVLLLEAGPKDNHPLISVPAGVMYLIASGKFDWGYATEPQPETNSRAIPWFRGKVWGGTSSLNGMVYIRGNAEDYDSWRQLGLSGWAYEDVLPYFRPAEAFAGGANRYHGGIGPLPVIGQDIEHPFAKAFIEAGLSL</sequence>
<evidence type="ECO:0000256" key="5">
    <source>
        <dbReference type="RuleBase" id="RU003968"/>
    </source>
</evidence>
<keyword evidence="8" id="KW-1185">Reference proteome</keyword>
<gene>
    <name evidence="7" type="ORF">J2W40_003665</name>
</gene>
<accession>A0ABU1X695</accession>
<dbReference type="PROSITE" id="PS00623">
    <property type="entry name" value="GMC_OXRED_1"/>
    <property type="match status" value="1"/>
</dbReference>
<protein>
    <submittedName>
        <fullName evidence="7">Choline dehydrogenase-like flavoprotein</fullName>
    </submittedName>
</protein>
<dbReference type="SUPFAM" id="SSF51905">
    <property type="entry name" value="FAD/NAD(P)-binding domain"/>
    <property type="match status" value="1"/>
</dbReference>
<keyword evidence="4 5" id="KW-0274">FAD</keyword>
<organism evidence="7 8">
    <name type="scientific">Sphingobium xenophagum</name>
    <dbReference type="NCBI Taxonomy" id="121428"/>
    <lineage>
        <taxon>Bacteria</taxon>
        <taxon>Pseudomonadati</taxon>
        <taxon>Pseudomonadota</taxon>
        <taxon>Alphaproteobacteria</taxon>
        <taxon>Sphingomonadales</taxon>
        <taxon>Sphingomonadaceae</taxon>
        <taxon>Sphingobium</taxon>
    </lineage>
</organism>
<evidence type="ECO:0000313" key="8">
    <source>
        <dbReference type="Proteomes" id="UP001267638"/>
    </source>
</evidence>
<evidence type="ECO:0000256" key="4">
    <source>
        <dbReference type="ARBA" id="ARBA00022827"/>
    </source>
</evidence>
<evidence type="ECO:0000256" key="2">
    <source>
        <dbReference type="ARBA" id="ARBA00010790"/>
    </source>
</evidence>
<dbReference type="InterPro" id="IPR036188">
    <property type="entry name" value="FAD/NAD-bd_sf"/>
</dbReference>
<dbReference type="InterPro" id="IPR000172">
    <property type="entry name" value="GMC_OxRdtase_N"/>
</dbReference>
<feature type="domain" description="Glucose-methanol-choline oxidoreductase N-terminal" evidence="6">
    <location>
        <begin position="79"/>
        <end position="102"/>
    </location>
</feature>
<evidence type="ECO:0000313" key="7">
    <source>
        <dbReference type="EMBL" id="MDR7156819.1"/>
    </source>
</evidence>
<dbReference type="Pfam" id="PF00732">
    <property type="entry name" value="GMC_oxred_N"/>
    <property type="match status" value="1"/>
</dbReference>
<dbReference type="InterPro" id="IPR012132">
    <property type="entry name" value="GMC_OxRdtase"/>
</dbReference>
<dbReference type="Gene3D" id="3.50.50.60">
    <property type="entry name" value="FAD/NAD(P)-binding domain"/>
    <property type="match status" value="1"/>
</dbReference>
<dbReference type="Gene3D" id="3.30.560.10">
    <property type="entry name" value="Glucose Oxidase, domain 3"/>
    <property type="match status" value="1"/>
</dbReference>
<evidence type="ECO:0000259" key="6">
    <source>
        <dbReference type="PROSITE" id="PS00623"/>
    </source>
</evidence>
<name>A0ABU1X695_SPHXE</name>
<proteinExistence type="inferred from homology"/>
<keyword evidence="3 5" id="KW-0285">Flavoprotein</keyword>
<evidence type="ECO:0000256" key="3">
    <source>
        <dbReference type="ARBA" id="ARBA00022630"/>
    </source>
</evidence>
<reference evidence="7 8" key="1">
    <citation type="submission" date="2023-07" db="EMBL/GenBank/DDBJ databases">
        <title>Sorghum-associated microbial communities from plants grown in Nebraska, USA.</title>
        <authorList>
            <person name="Schachtman D."/>
        </authorList>
    </citation>
    <scope>NUCLEOTIDE SEQUENCE [LARGE SCALE GENOMIC DNA]</scope>
    <source>
        <strain evidence="7 8">4256</strain>
    </source>
</reference>
<evidence type="ECO:0000256" key="1">
    <source>
        <dbReference type="ARBA" id="ARBA00001974"/>
    </source>
</evidence>
<dbReference type="EMBL" id="JAVDWV010000021">
    <property type="protein sequence ID" value="MDR7156819.1"/>
    <property type="molecule type" value="Genomic_DNA"/>
</dbReference>